<evidence type="ECO:0000256" key="2">
    <source>
        <dbReference type="ARBA" id="ARBA00011322"/>
    </source>
</evidence>
<feature type="coiled-coil region" evidence="4">
    <location>
        <begin position="598"/>
        <end position="635"/>
    </location>
</feature>
<keyword evidence="6" id="KW-0540">Nuclease</keyword>
<dbReference type="STRING" id="214095.RU97_GL002120"/>
<comment type="similarity">
    <text evidence="1">Belongs to the SMC family. SbcC subfamily.</text>
</comment>
<dbReference type="GO" id="GO:0006302">
    <property type="term" value="P:double-strand break repair"/>
    <property type="evidence" value="ECO:0007669"/>
    <property type="project" value="InterPro"/>
</dbReference>
<protein>
    <recommendedName>
        <fullName evidence="3">Nuclease SbcCD subunit C</fullName>
    </recommendedName>
</protein>
<evidence type="ECO:0000256" key="4">
    <source>
        <dbReference type="SAM" id="Coils"/>
    </source>
</evidence>
<dbReference type="SUPFAM" id="SSF52540">
    <property type="entry name" value="P-loop containing nucleoside triphosphate hydrolases"/>
    <property type="match status" value="2"/>
</dbReference>
<dbReference type="Gene3D" id="3.40.50.300">
    <property type="entry name" value="P-loop containing nucleotide triphosphate hydrolases"/>
    <property type="match status" value="2"/>
</dbReference>
<dbReference type="GO" id="GO:0016887">
    <property type="term" value="F:ATP hydrolysis activity"/>
    <property type="evidence" value="ECO:0007669"/>
    <property type="project" value="InterPro"/>
</dbReference>
<evidence type="ECO:0000313" key="7">
    <source>
        <dbReference type="Proteomes" id="UP000181884"/>
    </source>
</evidence>
<dbReference type="EMBL" id="JXKH01000005">
    <property type="protein sequence ID" value="OJG18047.1"/>
    <property type="molecule type" value="Genomic_DNA"/>
</dbReference>
<keyword evidence="4" id="KW-0175">Coiled coil</keyword>
<keyword evidence="6" id="KW-0378">Hydrolase</keyword>
<dbReference type="AlphaFoldDB" id="A0A1L8RE79"/>
<gene>
    <name evidence="6" type="ORF">RU97_GL002120</name>
</gene>
<comment type="subunit">
    <text evidence="2">Heterodimer of SbcC and SbcD.</text>
</comment>
<keyword evidence="6" id="KW-0269">Exonuclease</keyword>
<comment type="caution">
    <text evidence="6">The sequence shown here is derived from an EMBL/GenBank/DDBJ whole genome shotgun (WGS) entry which is preliminary data.</text>
</comment>
<keyword evidence="7" id="KW-1185">Reference proteome</keyword>
<evidence type="ECO:0000256" key="3">
    <source>
        <dbReference type="ARBA" id="ARBA00013368"/>
    </source>
</evidence>
<organism evidence="6 7">
    <name type="scientific">Enterococcus canis</name>
    <dbReference type="NCBI Taxonomy" id="214095"/>
    <lineage>
        <taxon>Bacteria</taxon>
        <taxon>Bacillati</taxon>
        <taxon>Bacillota</taxon>
        <taxon>Bacilli</taxon>
        <taxon>Lactobacillales</taxon>
        <taxon>Enterococcaceae</taxon>
        <taxon>Enterococcus</taxon>
    </lineage>
</organism>
<evidence type="ECO:0000259" key="5">
    <source>
        <dbReference type="Pfam" id="PF13476"/>
    </source>
</evidence>
<dbReference type="PANTHER" id="PTHR32114:SF2">
    <property type="entry name" value="ABC TRANSPORTER ABCH.3"/>
    <property type="match status" value="1"/>
</dbReference>
<sequence>MKNFGPFVEETIEFDRFQQQSLFLISGKTGAGKTTIFDGMCYALYGVTSGDERQGKEMRSAFAQPDSPTEVTFTFEHQQHTYQLKRTPEQELLKKRGSGTRVQPSKISLKVYDASGKELQEYSKTSEVAALITELLHLNAKQFAQIVLLPQGDFRAFLTATSDNKEQLLRNLFGTDFYRQWSEWLKNEAKQTHKQLEAVMQRLQGKLDQTELALPGVTVAEQLLALEQAQAIHQEQLTHLEAEQLTRFQAMEAAQQVLQQAERLTEWYQEQSKRQAQQAQLELLRPEQEQRLERIKELEWAGQQEALLAKTTESRLAVTKRQATVANLLEKLPLAQAVVAEKTATLAKLQEQETEMQAQKNEAQRLQELLPRFQQQSVLLEQQRELQQAAARDQQLLATLAITGPTNQELAQAQANVYAAREQEQEVARMAEKWQALAQQRDQWQQAMTGLAKTPIATVKKQLVQQKQRATEAELEKTKRQSAWAQAQIARLAKDLLPGTACPLCGSLEHPQPAVATEVEEQTEARFQQAEAAWQAATAEVARLETQYANLKAAYEEKSQELARQQTAWLAEWRDFKKRYPQLQSEPAELQAELQAQLQTAEKTQQAAAATLLELEQAADRAQAQEVQRQELTERSQQRTLQLAQLAGELKSLATQLPPTSQAEVLAKVKALQATYQKWEQAYAEAQQTLQEASATATRLEVEITAEQKELTAALVTKELQEEKVTAVLNSRQLTETTLQSWLTALPQLPELREAAADYQQQVALTNQRLAELQQKIAQQPQPELAPLEAAVTTARNLWQEQQERYLTEKNRYDRNQRIFEEVSAGLAANQAEWAQMAELQQLADVASGNNPLKTGLERYVLQAYLQEVLRVANQRLGQLTHGRYQFLLNAEAGSYKNQSGLEIDVYDDNAGASRSAHTLSGGESFIAALALALALAEVIQAQAGGVAIEALFIDEGFGSLDEESLEMAMEALESIETEGRMIGIISHVRELKERIPQQLQVITSGTGQSRVEYKV</sequence>
<proteinExistence type="inferred from homology"/>
<dbReference type="Pfam" id="PF13476">
    <property type="entry name" value="AAA_23"/>
    <property type="match status" value="1"/>
</dbReference>
<feature type="coiled-coil region" evidence="4">
    <location>
        <begin position="527"/>
        <end position="568"/>
    </location>
</feature>
<feature type="coiled-coil region" evidence="4">
    <location>
        <begin position="420"/>
        <end position="481"/>
    </location>
</feature>
<dbReference type="PANTHER" id="PTHR32114">
    <property type="entry name" value="ABC TRANSPORTER ABCH.3"/>
    <property type="match status" value="1"/>
</dbReference>
<accession>A0A1L8RE79</accession>
<evidence type="ECO:0000256" key="1">
    <source>
        <dbReference type="ARBA" id="ARBA00006930"/>
    </source>
</evidence>
<feature type="coiled-coil region" evidence="4">
    <location>
        <begin position="339"/>
        <end position="376"/>
    </location>
</feature>
<feature type="domain" description="Rad50/SbcC-type AAA" evidence="5">
    <location>
        <begin position="1"/>
        <end position="209"/>
    </location>
</feature>
<feature type="coiled-coil region" evidence="4">
    <location>
        <begin position="186"/>
        <end position="271"/>
    </location>
</feature>
<dbReference type="GO" id="GO:0004527">
    <property type="term" value="F:exonuclease activity"/>
    <property type="evidence" value="ECO:0007669"/>
    <property type="project" value="UniProtKB-KW"/>
</dbReference>
<dbReference type="Pfam" id="PF13558">
    <property type="entry name" value="SbcC_Walker_B"/>
    <property type="match status" value="1"/>
</dbReference>
<reference evidence="6 7" key="1">
    <citation type="submission" date="2014-12" db="EMBL/GenBank/DDBJ databases">
        <title>Draft genome sequences of 29 type strains of Enterococci.</title>
        <authorList>
            <person name="Zhong Z."/>
            <person name="Sun Z."/>
            <person name="Liu W."/>
            <person name="Zhang W."/>
            <person name="Zhang H."/>
        </authorList>
    </citation>
    <scope>NUCLEOTIDE SEQUENCE [LARGE SCALE GENOMIC DNA]</scope>
    <source>
        <strain evidence="6 7">DSM 17029</strain>
    </source>
</reference>
<feature type="coiled-coil region" evidence="4">
    <location>
        <begin position="669"/>
        <end position="710"/>
    </location>
</feature>
<feature type="coiled-coil region" evidence="4">
    <location>
        <begin position="749"/>
        <end position="776"/>
    </location>
</feature>
<name>A0A1L8RE79_9ENTE</name>
<evidence type="ECO:0000313" key="6">
    <source>
        <dbReference type="EMBL" id="OJG18047.1"/>
    </source>
</evidence>
<dbReference type="Proteomes" id="UP000181884">
    <property type="component" value="Unassembled WGS sequence"/>
</dbReference>
<dbReference type="InterPro" id="IPR027417">
    <property type="entry name" value="P-loop_NTPase"/>
</dbReference>
<dbReference type="InterPro" id="IPR038729">
    <property type="entry name" value="Rad50/SbcC_AAA"/>
</dbReference>